<dbReference type="SUPFAM" id="SSF54909">
    <property type="entry name" value="Dimeric alpha+beta barrel"/>
    <property type="match status" value="1"/>
</dbReference>
<dbReference type="PRINTS" id="PR00033">
    <property type="entry name" value="HTHASNC"/>
</dbReference>
<feature type="domain" description="HTH asnC-type" evidence="4">
    <location>
        <begin position="6"/>
        <end position="67"/>
    </location>
</feature>
<dbReference type="InterPro" id="IPR011008">
    <property type="entry name" value="Dimeric_a/b-barrel"/>
</dbReference>
<dbReference type="InterPro" id="IPR019885">
    <property type="entry name" value="Tscrpt_reg_HTH_AsnC-type_CS"/>
</dbReference>
<dbReference type="SMART" id="SM00344">
    <property type="entry name" value="HTH_ASNC"/>
    <property type="match status" value="1"/>
</dbReference>
<gene>
    <name evidence="5" type="ORF">GCM10011611_06300</name>
</gene>
<comment type="caution">
    <text evidence="5">The sequence shown here is derived from an EMBL/GenBank/DDBJ whole genome shotgun (WGS) entry which is preliminary data.</text>
</comment>
<protein>
    <submittedName>
        <fullName evidence="5">Transcriptional regulator</fullName>
    </submittedName>
</protein>
<dbReference type="PROSITE" id="PS00519">
    <property type="entry name" value="HTH_ASNC_1"/>
    <property type="match status" value="1"/>
</dbReference>
<evidence type="ECO:0000313" key="6">
    <source>
        <dbReference type="Proteomes" id="UP000646365"/>
    </source>
</evidence>
<dbReference type="PANTHER" id="PTHR30154">
    <property type="entry name" value="LEUCINE-RESPONSIVE REGULATORY PROTEIN"/>
    <property type="match status" value="1"/>
</dbReference>
<name>A0A8J3E0N4_9PROT</name>
<dbReference type="SUPFAM" id="SSF46785">
    <property type="entry name" value="Winged helix' DNA-binding domain"/>
    <property type="match status" value="1"/>
</dbReference>
<dbReference type="InterPro" id="IPR019887">
    <property type="entry name" value="Tscrpt_reg_AsnC/Lrp_C"/>
</dbReference>
<dbReference type="Pfam" id="PF01037">
    <property type="entry name" value="AsnC_trans_reg"/>
    <property type="match status" value="1"/>
</dbReference>
<evidence type="ECO:0000259" key="4">
    <source>
        <dbReference type="PROSITE" id="PS50956"/>
    </source>
</evidence>
<dbReference type="InterPro" id="IPR036390">
    <property type="entry name" value="WH_DNA-bd_sf"/>
</dbReference>
<dbReference type="GO" id="GO:0043565">
    <property type="term" value="F:sequence-specific DNA binding"/>
    <property type="evidence" value="ECO:0007669"/>
    <property type="project" value="InterPro"/>
</dbReference>
<dbReference type="Proteomes" id="UP000646365">
    <property type="component" value="Unassembled WGS sequence"/>
</dbReference>
<proteinExistence type="predicted"/>
<keyword evidence="3" id="KW-0804">Transcription</keyword>
<dbReference type="GO" id="GO:0043200">
    <property type="term" value="P:response to amino acid"/>
    <property type="evidence" value="ECO:0007669"/>
    <property type="project" value="TreeGrafter"/>
</dbReference>
<evidence type="ECO:0000256" key="2">
    <source>
        <dbReference type="ARBA" id="ARBA00023125"/>
    </source>
</evidence>
<reference evidence="5" key="1">
    <citation type="journal article" date="2014" name="Int. J. Syst. Evol. Microbiol.">
        <title>Complete genome sequence of Corynebacterium casei LMG S-19264T (=DSM 44701T), isolated from a smear-ripened cheese.</title>
        <authorList>
            <consortium name="US DOE Joint Genome Institute (JGI-PGF)"/>
            <person name="Walter F."/>
            <person name="Albersmeier A."/>
            <person name="Kalinowski J."/>
            <person name="Ruckert C."/>
        </authorList>
    </citation>
    <scope>NUCLEOTIDE SEQUENCE</scope>
    <source>
        <strain evidence="5">CGMCC 1.15725</strain>
    </source>
</reference>
<dbReference type="GO" id="GO:0006355">
    <property type="term" value="P:regulation of DNA-templated transcription"/>
    <property type="evidence" value="ECO:0007669"/>
    <property type="project" value="UniProtKB-ARBA"/>
</dbReference>
<dbReference type="InterPro" id="IPR000485">
    <property type="entry name" value="AsnC-type_HTH_dom"/>
</dbReference>
<dbReference type="RefSeq" id="WP_189042319.1">
    <property type="nucleotide sequence ID" value="NZ_BMJQ01000001.1"/>
</dbReference>
<evidence type="ECO:0000256" key="3">
    <source>
        <dbReference type="ARBA" id="ARBA00023163"/>
    </source>
</evidence>
<reference evidence="5" key="2">
    <citation type="submission" date="2020-09" db="EMBL/GenBank/DDBJ databases">
        <authorList>
            <person name="Sun Q."/>
            <person name="Zhou Y."/>
        </authorList>
    </citation>
    <scope>NUCLEOTIDE SEQUENCE</scope>
    <source>
        <strain evidence="5">CGMCC 1.15725</strain>
    </source>
</reference>
<keyword evidence="2" id="KW-0238">DNA-binding</keyword>
<dbReference type="Gene3D" id="3.30.70.920">
    <property type="match status" value="1"/>
</dbReference>
<dbReference type="GO" id="GO:0005829">
    <property type="term" value="C:cytosol"/>
    <property type="evidence" value="ECO:0007669"/>
    <property type="project" value="TreeGrafter"/>
</dbReference>
<organism evidence="5 6">
    <name type="scientific">Aliidongia dinghuensis</name>
    <dbReference type="NCBI Taxonomy" id="1867774"/>
    <lineage>
        <taxon>Bacteria</taxon>
        <taxon>Pseudomonadati</taxon>
        <taxon>Pseudomonadota</taxon>
        <taxon>Alphaproteobacteria</taxon>
        <taxon>Rhodospirillales</taxon>
        <taxon>Dongiaceae</taxon>
        <taxon>Aliidongia</taxon>
    </lineage>
</organism>
<dbReference type="AlphaFoldDB" id="A0A8J3E0N4"/>
<dbReference type="Pfam" id="PF13412">
    <property type="entry name" value="HTH_24"/>
    <property type="match status" value="1"/>
</dbReference>
<keyword evidence="6" id="KW-1185">Reference proteome</keyword>
<evidence type="ECO:0000256" key="1">
    <source>
        <dbReference type="ARBA" id="ARBA00023015"/>
    </source>
</evidence>
<dbReference type="EMBL" id="BMJQ01000001">
    <property type="protein sequence ID" value="GGF03551.1"/>
    <property type="molecule type" value="Genomic_DNA"/>
</dbReference>
<accession>A0A8J3E0N4</accession>
<dbReference type="InterPro" id="IPR019888">
    <property type="entry name" value="Tscrpt_reg_AsnC-like"/>
</dbReference>
<dbReference type="InterPro" id="IPR036388">
    <property type="entry name" value="WH-like_DNA-bd_sf"/>
</dbReference>
<dbReference type="InterPro" id="IPR011991">
    <property type="entry name" value="ArsR-like_HTH"/>
</dbReference>
<dbReference type="PROSITE" id="PS50956">
    <property type="entry name" value="HTH_ASNC_2"/>
    <property type="match status" value="1"/>
</dbReference>
<sequence>MPKLEFDAIDRRLLDALQGEARLTNVELADRIGLSPSPCLRRVKILEREGVIQGYRATLDRRKLGLALTVFVGVKVERHRDEEATAFQQAMRAVPEVVACHLISGEHDFLLEVVVASLEAYEDFLLGTLLKLPGVSDVRSNFAIRMVKPPGPLPLDHLPG</sequence>
<evidence type="ECO:0000313" key="5">
    <source>
        <dbReference type="EMBL" id="GGF03551.1"/>
    </source>
</evidence>
<dbReference type="CDD" id="cd00090">
    <property type="entry name" value="HTH_ARSR"/>
    <property type="match status" value="1"/>
</dbReference>
<dbReference type="PANTHER" id="PTHR30154:SF34">
    <property type="entry name" value="TRANSCRIPTIONAL REGULATOR AZLB"/>
    <property type="match status" value="1"/>
</dbReference>
<dbReference type="Gene3D" id="1.10.10.10">
    <property type="entry name" value="Winged helix-like DNA-binding domain superfamily/Winged helix DNA-binding domain"/>
    <property type="match status" value="1"/>
</dbReference>
<keyword evidence="1" id="KW-0805">Transcription regulation</keyword>